<keyword evidence="2" id="KW-0862">Zinc</keyword>
<dbReference type="InterPro" id="IPR013154">
    <property type="entry name" value="ADH-like_N"/>
</dbReference>
<dbReference type="GO" id="GO:0005829">
    <property type="term" value="C:cytosol"/>
    <property type="evidence" value="ECO:0007669"/>
    <property type="project" value="TreeGrafter"/>
</dbReference>
<evidence type="ECO:0000313" key="8">
    <source>
        <dbReference type="Proteomes" id="UP000728032"/>
    </source>
</evidence>
<keyword evidence="4" id="KW-0520">NAD</keyword>
<proteinExistence type="predicted"/>
<dbReference type="OrthoDB" id="6505840at2759"/>
<keyword evidence="1" id="KW-0479">Metal-binding</keyword>
<dbReference type="GO" id="GO:0046294">
    <property type="term" value="P:formaldehyde catabolic process"/>
    <property type="evidence" value="ECO:0007669"/>
    <property type="project" value="TreeGrafter"/>
</dbReference>
<keyword evidence="3" id="KW-0560">Oxidoreductase</keyword>
<reference evidence="7" key="1">
    <citation type="submission" date="2020-11" db="EMBL/GenBank/DDBJ databases">
        <authorList>
            <person name="Tran Van P."/>
        </authorList>
    </citation>
    <scope>NUCLEOTIDE SEQUENCE</scope>
</reference>
<organism evidence="7">
    <name type="scientific">Oppiella nova</name>
    <dbReference type="NCBI Taxonomy" id="334625"/>
    <lineage>
        <taxon>Eukaryota</taxon>
        <taxon>Metazoa</taxon>
        <taxon>Ecdysozoa</taxon>
        <taxon>Arthropoda</taxon>
        <taxon>Chelicerata</taxon>
        <taxon>Arachnida</taxon>
        <taxon>Acari</taxon>
        <taxon>Acariformes</taxon>
        <taxon>Sarcoptiformes</taxon>
        <taxon>Oribatida</taxon>
        <taxon>Brachypylina</taxon>
        <taxon>Oppioidea</taxon>
        <taxon>Oppiidae</taxon>
        <taxon>Oppiella</taxon>
    </lineage>
</organism>
<dbReference type="EMBL" id="CAJPVJ010026758">
    <property type="protein sequence ID" value="CAG2179339.1"/>
    <property type="molecule type" value="Genomic_DNA"/>
</dbReference>
<dbReference type="Proteomes" id="UP000728032">
    <property type="component" value="Unassembled WGS sequence"/>
</dbReference>
<feature type="compositionally biased region" description="Low complexity" evidence="5">
    <location>
        <begin position="85"/>
        <end position="98"/>
    </location>
</feature>
<feature type="compositionally biased region" description="Basic and acidic residues" evidence="5">
    <location>
        <begin position="103"/>
        <end position="113"/>
    </location>
</feature>
<dbReference type="InterPro" id="IPR011032">
    <property type="entry name" value="GroES-like_sf"/>
</dbReference>
<dbReference type="PANTHER" id="PTHR43880">
    <property type="entry name" value="ALCOHOL DEHYDROGENASE"/>
    <property type="match status" value="1"/>
</dbReference>
<dbReference type="InterPro" id="IPR002328">
    <property type="entry name" value="ADH_Zn_CS"/>
</dbReference>
<gene>
    <name evidence="7" type="ORF">ONB1V03_LOCUS18763</name>
</gene>
<dbReference type="PANTHER" id="PTHR43880:SF12">
    <property type="entry name" value="ALCOHOL DEHYDROGENASE CLASS-3"/>
    <property type="match status" value="1"/>
</dbReference>
<feature type="compositionally biased region" description="Polar residues" evidence="5">
    <location>
        <begin position="1"/>
        <end position="23"/>
    </location>
</feature>
<feature type="compositionally biased region" description="Low complexity" evidence="5">
    <location>
        <begin position="24"/>
        <end position="37"/>
    </location>
</feature>
<feature type="non-terminal residue" evidence="7">
    <location>
        <position position="1"/>
    </location>
</feature>
<evidence type="ECO:0000313" key="7">
    <source>
        <dbReference type="EMBL" id="CAD7662203.1"/>
    </source>
</evidence>
<dbReference type="AlphaFoldDB" id="A0A7R9QZ04"/>
<dbReference type="PROSITE" id="PS00059">
    <property type="entry name" value="ADH_ZINC"/>
    <property type="match status" value="1"/>
</dbReference>
<evidence type="ECO:0000256" key="1">
    <source>
        <dbReference type="ARBA" id="ARBA00022723"/>
    </source>
</evidence>
<evidence type="ECO:0000256" key="2">
    <source>
        <dbReference type="ARBA" id="ARBA00022833"/>
    </source>
</evidence>
<evidence type="ECO:0000256" key="3">
    <source>
        <dbReference type="ARBA" id="ARBA00023002"/>
    </source>
</evidence>
<dbReference type="GO" id="GO:0008270">
    <property type="term" value="F:zinc ion binding"/>
    <property type="evidence" value="ECO:0007669"/>
    <property type="project" value="InterPro"/>
</dbReference>
<name>A0A7R9QZ04_9ACAR</name>
<keyword evidence="8" id="KW-1185">Reference proteome</keyword>
<dbReference type="Pfam" id="PF08240">
    <property type="entry name" value="ADH_N"/>
    <property type="match status" value="1"/>
</dbReference>
<protein>
    <recommendedName>
        <fullName evidence="6">Alcohol dehydrogenase-like N-terminal domain-containing protein</fullName>
    </recommendedName>
</protein>
<accession>A0A7R9QZ04</accession>
<dbReference type="EMBL" id="OC941583">
    <property type="protein sequence ID" value="CAD7662203.1"/>
    <property type="molecule type" value="Genomic_DNA"/>
</dbReference>
<dbReference type="SUPFAM" id="SSF50129">
    <property type="entry name" value="GroES-like"/>
    <property type="match status" value="1"/>
</dbReference>
<dbReference type="Gene3D" id="3.90.180.10">
    <property type="entry name" value="Medium-chain alcohol dehydrogenases, catalytic domain"/>
    <property type="match status" value="1"/>
</dbReference>
<dbReference type="GO" id="GO:0051903">
    <property type="term" value="F:S-(hydroxymethyl)glutathione dehydrogenase [NAD(P)+] activity"/>
    <property type="evidence" value="ECO:0007669"/>
    <property type="project" value="TreeGrafter"/>
</dbReference>
<evidence type="ECO:0000259" key="6">
    <source>
        <dbReference type="Pfam" id="PF08240"/>
    </source>
</evidence>
<feature type="region of interest" description="Disordered" evidence="5">
    <location>
        <begin position="1"/>
        <end position="113"/>
    </location>
</feature>
<evidence type="ECO:0000256" key="4">
    <source>
        <dbReference type="ARBA" id="ARBA00023027"/>
    </source>
</evidence>
<sequence length="264" mass="29758">APNWQQPSKPQNTKPQPQHWNADQWSQSQWSESPSQEEGWHDIQWPLTQHSNSAPEERPSVWSQNRPNGESRPNRPYNEEKPVRPAKQQQQRPPKQQVWPSDMWEKKGPKRSEETITCRAAVLWKEGSPLTVETITVDPPKKGEVRVRMVAAGVCATDAHFVWGWPTDLALDFEGLPVVLGHEGAGVVESVGAGVTAVSAGDKVVLMWMPECGVCDLCRNPKTNFCSVGNFYTTLYHDNRETRMKVNGKPLLSLGSYSRLENRV</sequence>
<evidence type="ECO:0000256" key="5">
    <source>
        <dbReference type="SAM" id="MobiDB-lite"/>
    </source>
</evidence>
<feature type="domain" description="Alcohol dehydrogenase-like N-terminal" evidence="6">
    <location>
        <begin position="142"/>
        <end position="230"/>
    </location>
</feature>